<dbReference type="Gene3D" id="2.40.30.170">
    <property type="match status" value="1"/>
</dbReference>
<feature type="domain" description="CzcB-like barrel-sandwich hybrid" evidence="4">
    <location>
        <begin position="65"/>
        <end position="211"/>
    </location>
</feature>
<keyword evidence="7" id="KW-1185">Reference proteome</keyword>
<dbReference type="PANTHER" id="PTHR30469">
    <property type="entry name" value="MULTIDRUG RESISTANCE PROTEIN MDTA"/>
    <property type="match status" value="1"/>
</dbReference>
<dbReference type="PANTHER" id="PTHR30469:SF37">
    <property type="entry name" value="RAGD PROTEIN"/>
    <property type="match status" value="1"/>
</dbReference>
<evidence type="ECO:0000259" key="3">
    <source>
        <dbReference type="Pfam" id="PF25954"/>
    </source>
</evidence>
<dbReference type="EMBL" id="JBHUHR010000001">
    <property type="protein sequence ID" value="MFD2033393.1"/>
    <property type="molecule type" value="Genomic_DNA"/>
</dbReference>
<organism evidence="6 7">
    <name type="scientific">Belliella marina</name>
    <dbReference type="NCBI Taxonomy" id="1644146"/>
    <lineage>
        <taxon>Bacteria</taxon>
        <taxon>Pseudomonadati</taxon>
        <taxon>Bacteroidota</taxon>
        <taxon>Cytophagia</taxon>
        <taxon>Cytophagales</taxon>
        <taxon>Cyclobacteriaceae</taxon>
        <taxon>Belliella</taxon>
    </lineage>
</organism>
<dbReference type="Gene3D" id="2.40.50.100">
    <property type="match status" value="1"/>
</dbReference>
<evidence type="ECO:0000259" key="5">
    <source>
        <dbReference type="Pfam" id="PF25989"/>
    </source>
</evidence>
<keyword evidence="2" id="KW-0175">Coiled coil</keyword>
<reference evidence="7" key="1">
    <citation type="journal article" date="2019" name="Int. J. Syst. Evol. Microbiol.">
        <title>The Global Catalogue of Microorganisms (GCM) 10K type strain sequencing project: providing services to taxonomists for standard genome sequencing and annotation.</title>
        <authorList>
            <consortium name="The Broad Institute Genomics Platform"/>
            <consortium name="The Broad Institute Genome Sequencing Center for Infectious Disease"/>
            <person name="Wu L."/>
            <person name="Ma J."/>
        </authorList>
    </citation>
    <scope>NUCLEOTIDE SEQUENCE [LARGE SCALE GENOMIC DNA]</scope>
    <source>
        <strain evidence="7">CGMCC 1.15180</strain>
    </source>
</reference>
<evidence type="ECO:0000259" key="4">
    <source>
        <dbReference type="Pfam" id="PF25973"/>
    </source>
</evidence>
<dbReference type="InterPro" id="IPR058792">
    <property type="entry name" value="Beta-barrel_RND_2"/>
</dbReference>
<evidence type="ECO:0000313" key="7">
    <source>
        <dbReference type="Proteomes" id="UP001597361"/>
    </source>
</evidence>
<protein>
    <submittedName>
        <fullName evidence="6">Efflux RND transporter periplasmic adaptor subunit</fullName>
    </submittedName>
</protein>
<dbReference type="PROSITE" id="PS51257">
    <property type="entry name" value="PROKAR_LIPOPROTEIN"/>
    <property type="match status" value="1"/>
</dbReference>
<proteinExistence type="inferred from homology"/>
<evidence type="ECO:0000256" key="1">
    <source>
        <dbReference type="ARBA" id="ARBA00009477"/>
    </source>
</evidence>
<dbReference type="Pfam" id="PF25973">
    <property type="entry name" value="BSH_CzcB"/>
    <property type="match status" value="1"/>
</dbReference>
<dbReference type="InterPro" id="IPR058637">
    <property type="entry name" value="YknX-like_C"/>
</dbReference>
<accession>A0ABW4VFI0</accession>
<evidence type="ECO:0000313" key="6">
    <source>
        <dbReference type="EMBL" id="MFD2033393.1"/>
    </source>
</evidence>
<feature type="domain" description="YknX-like C-terminal permuted SH3-like" evidence="5">
    <location>
        <begin position="310"/>
        <end position="374"/>
    </location>
</feature>
<name>A0ABW4VFI0_9BACT</name>
<comment type="caution">
    <text evidence="6">The sequence shown here is derived from an EMBL/GenBank/DDBJ whole genome shotgun (WGS) entry which is preliminary data.</text>
</comment>
<dbReference type="SUPFAM" id="SSF111369">
    <property type="entry name" value="HlyD-like secretion proteins"/>
    <property type="match status" value="1"/>
</dbReference>
<dbReference type="Pfam" id="PF25989">
    <property type="entry name" value="YknX_C"/>
    <property type="match status" value="1"/>
</dbReference>
<sequence>MKKAKLPFLSTSTSIFLIGLFSCGTPENTAESEQQEKIYETYHIQQSDLQGSISLPGELKPFESVAIYPKTSGYVQNVKVDRGSKVKKGDIIAQIEAPEILAELAAAKSKVLQAESEAMSSGARLSTTKDQYERIQKTSNTPGTVSASELLRLENLLKEEGANAESAKSALEAIKYQLQAAQQMANYLTIRAPFDGIVTERNVHTGTFVNHQGSELPMFRLEMNDMLRLEIPVPESYAGLDIGNDSLSFNLNTQPGKSHKALVSRRSGSLQNANRTEIIEADIPNKDGKLKAGSFAQVKINYNKENTILIPNEALVTSMEDRFVIKIVKGEAKRISVRKGISQNGQTEIFGDLQVGDIILKNPSETIQTGDKVRIKDNF</sequence>
<dbReference type="InterPro" id="IPR058647">
    <property type="entry name" value="BSH_CzcB-like"/>
</dbReference>
<dbReference type="Pfam" id="PF25954">
    <property type="entry name" value="Beta-barrel_RND_2"/>
    <property type="match status" value="1"/>
</dbReference>
<dbReference type="Proteomes" id="UP001597361">
    <property type="component" value="Unassembled WGS sequence"/>
</dbReference>
<dbReference type="InterPro" id="IPR006143">
    <property type="entry name" value="RND_pump_MFP"/>
</dbReference>
<gene>
    <name evidence="6" type="ORF">ACFSKL_01260</name>
</gene>
<comment type="similarity">
    <text evidence="1">Belongs to the membrane fusion protein (MFP) (TC 8.A.1) family.</text>
</comment>
<dbReference type="Gene3D" id="1.10.287.470">
    <property type="entry name" value="Helix hairpin bin"/>
    <property type="match status" value="1"/>
</dbReference>
<dbReference type="RefSeq" id="WP_376882665.1">
    <property type="nucleotide sequence ID" value="NZ_JBHUHR010000001.1"/>
</dbReference>
<dbReference type="NCBIfam" id="TIGR01730">
    <property type="entry name" value="RND_mfp"/>
    <property type="match status" value="1"/>
</dbReference>
<dbReference type="Gene3D" id="2.40.420.20">
    <property type="match status" value="1"/>
</dbReference>
<evidence type="ECO:0000256" key="2">
    <source>
        <dbReference type="SAM" id="Coils"/>
    </source>
</evidence>
<feature type="domain" description="CusB-like beta-barrel" evidence="3">
    <location>
        <begin position="229"/>
        <end position="301"/>
    </location>
</feature>
<feature type="coiled-coil region" evidence="2">
    <location>
        <begin position="150"/>
        <end position="184"/>
    </location>
</feature>